<keyword evidence="3 7" id="KW-0812">Transmembrane</keyword>
<feature type="transmembrane region" description="Helical" evidence="7">
    <location>
        <begin position="35"/>
        <end position="52"/>
    </location>
</feature>
<dbReference type="InterPro" id="IPR038766">
    <property type="entry name" value="Membrane_comp_ABC_pdt"/>
</dbReference>
<keyword evidence="4 7" id="KW-1133">Transmembrane helix</keyword>
<dbReference type="PANTHER" id="PTHR30287">
    <property type="entry name" value="MEMBRANE COMPONENT OF PREDICTED ABC SUPERFAMILY METABOLITE UPTAKE TRANSPORTER"/>
    <property type="match status" value="1"/>
</dbReference>
<protein>
    <submittedName>
        <fullName evidence="9">Lipoprotein releasing system, transmembrane protein, LolC/E family</fullName>
    </submittedName>
</protein>
<feature type="transmembrane region" description="Helical" evidence="7">
    <location>
        <begin position="617"/>
        <end position="641"/>
    </location>
</feature>
<dbReference type="Pfam" id="PF02687">
    <property type="entry name" value="FtsX"/>
    <property type="match status" value="2"/>
</dbReference>
<dbReference type="InterPro" id="IPR003838">
    <property type="entry name" value="ABC3_permease_C"/>
</dbReference>
<evidence type="ECO:0000259" key="8">
    <source>
        <dbReference type="Pfam" id="PF02687"/>
    </source>
</evidence>
<feature type="coiled-coil region" evidence="6">
    <location>
        <begin position="274"/>
        <end position="358"/>
    </location>
</feature>
<proteinExistence type="predicted"/>
<dbReference type="EMBL" id="FMHG01000002">
    <property type="protein sequence ID" value="SCJ85890.1"/>
    <property type="molecule type" value="Genomic_DNA"/>
</dbReference>
<feature type="transmembrane region" description="Helical" evidence="7">
    <location>
        <begin position="690"/>
        <end position="710"/>
    </location>
</feature>
<evidence type="ECO:0000256" key="1">
    <source>
        <dbReference type="ARBA" id="ARBA00004651"/>
    </source>
</evidence>
<feature type="coiled-coil region" evidence="6">
    <location>
        <begin position="390"/>
        <end position="488"/>
    </location>
</feature>
<name>A0A1C6JV43_9FIRM</name>
<comment type="subcellular location">
    <subcellularLocation>
        <location evidence="1">Cell membrane</location>
        <topology evidence="1">Multi-pass membrane protein</topology>
    </subcellularLocation>
</comment>
<feature type="transmembrane region" description="Helical" evidence="7">
    <location>
        <begin position="1015"/>
        <end position="1035"/>
    </location>
</feature>
<evidence type="ECO:0000256" key="2">
    <source>
        <dbReference type="ARBA" id="ARBA00022475"/>
    </source>
</evidence>
<sequence length="1053" mass="115848">MSGQQGPQAKKRRRSLFGPLAKDTLREIKKTRSRFLSIFLIVALGAGFFAGIKATGPDMKLTGDTYFDDQDLMDAKALSTYGINGDDLAALRAAEGVKTVQPGYSLDVIVKMGGKDTVVKALSYDPGDTLNRPLVVEGRLPQNSGECAINATEMFGDGYQIGDKLVLQSDSGNTQVEDNLRTAEYTIVGRVQSPLYVTYELGSSSIGSGKVSDYLYIPADDFTTEVYTEAYITFTGAKALDCFSDAYKTLRDDGVKTLEAVGEERAQIRYDEVFGEAEKQLDDAQKELDDGRVAGEAELGAARQKLDDAYAQLESGRQQLAENRQLYESGITQGQAQIDEVKKTRDDLQVKYDQLAAAVAQMGPKVEGLKAQIDAMGDPAALPAEQQALYAQLTAQYDQLQPQYAQLQQNAAQVKGYLDQAVSGYAQAKAQFDQQKAEGEAQLQQAAQQIDQGQAEYDQGMADYQVALADFEQQMRDGQQKIDDGRAELQKIKVPVWYINSRQQNTGYAGFEQDADRINNISLVFPVFFILVAALVCITTMTRMVEEQRTQAGTIKALGYGSWATAAKYLVYAVSAAVLGAVVGLLIGFKLFPGIIFGAYGIMYRMIDVVAPFRWNYALWITLGAAACAGLSVISVCLGELREQPSQLMRPKAPKAGKRVLLERVNFIWRRLSFTGKVTARNLFRYKKRIFMTVLGIAGCTALMLTGFGVKDSISGIVKNQFGTLTRQDTTIVFDEDQVKGDRARFADMLQGRDELQKSLLVRQKNSTVGHGSREYDAYLFVPEKVEQLSDYVLLRHRSDKKPYALGDDGAVIDEKLAQLLHVSAGDEIYLVGDENVRYTLKIADITENYAGHYLYMSPSYYMKVFGAAPAYNAALGILQQNGGQQAEESLSAYLLAQDGVLTVSYTSGIEDNFDDTIGSLNYVVIVLIVCAGLLAFVVLYNLTNINVGERIREIATIKVLGFTDREVSAYIYRENIFLTVFGVAAGLLVGIALHRFVITTAEIDSIMFGRDISALSYLLAALLTVVFSLLVNFAMHYKLKKVDMVESLKSVE</sequence>
<evidence type="ECO:0000256" key="3">
    <source>
        <dbReference type="ARBA" id="ARBA00022692"/>
    </source>
</evidence>
<dbReference type="GO" id="GO:0005886">
    <property type="term" value="C:plasma membrane"/>
    <property type="evidence" value="ECO:0007669"/>
    <property type="project" value="UniProtKB-SubCell"/>
</dbReference>
<feature type="domain" description="ABC3 transporter permease C-terminal" evidence="8">
    <location>
        <begin position="926"/>
        <end position="1042"/>
    </location>
</feature>
<evidence type="ECO:0000256" key="6">
    <source>
        <dbReference type="SAM" id="Coils"/>
    </source>
</evidence>
<keyword evidence="6" id="KW-0175">Coiled coil</keyword>
<dbReference type="PANTHER" id="PTHR30287:SF1">
    <property type="entry name" value="INNER MEMBRANE PROTEIN"/>
    <property type="match status" value="1"/>
</dbReference>
<feature type="transmembrane region" description="Helical" evidence="7">
    <location>
        <begin position="923"/>
        <end position="943"/>
    </location>
</feature>
<feature type="transmembrane region" description="Helical" evidence="7">
    <location>
        <begin position="569"/>
        <end position="597"/>
    </location>
</feature>
<gene>
    <name evidence="9" type="ORF">SAMEA3545359_02303</name>
</gene>
<evidence type="ECO:0000256" key="4">
    <source>
        <dbReference type="ARBA" id="ARBA00022989"/>
    </source>
</evidence>
<feature type="domain" description="ABC3 transporter permease C-terminal" evidence="8">
    <location>
        <begin position="524"/>
        <end position="634"/>
    </location>
</feature>
<feature type="transmembrane region" description="Helical" evidence="7">
    <location>
        <begin position="523"/>
        <end position="541"/>
    </location>
</feature>
<keyword evidence="9" id="KW-0449">Lipoprotein</keyword>
<evidence type="ECO:0000313" key="9">
    <source>
        <dbReference type="EMBL" id="SCJ85890.1"/>
    </source>
</evidence>
<evidence type="ECO:0000256" key="5">
    <source>
        <dbReference type="ARBA" id="ARBA00023136"/>
    </source>
</evidence>
<evidence type="ECO:0000256" key="7">
    <source>
        <dbReference type="SAM" id="Phobius"/>
    </source>
</evidence>
<dbReference type="Gene3D" id="1.10.287.1490">
    <property type="match status" value="1"/>
</dbReference>
<organism evidence="9">
    <name type="scientific">uncultured Anaerotruncus sp</name>
    <dbReference type="NCBI Taxonomy" id="905011"/>
    <lineage>
        <taxon>Bacteria</taxon>
        <taxon>Bacillati</taxon>
        <taxon>Bacillota</taxon>
        <taxon>Clostridia</taxon>
        <taxon>Eubacteriales</taxon>
        <taxon>Oscillospiraceae</taxon>
        <taxon>Anaerotruncus</taxon>
        <taxon>environmental samples</taxon>
    </lineage>
</organism>
<dbReference type="AlphaFoldDB" id="A0A1C6JV43"/>
<keyword evidence="5 7" id="KW-0472">Membrane</keyword>
<keyword evidence="2" id="KW-1003">Cell membrane</keyword>
<accession>A0A1C6JV43</accession>
<reference evidence="9" key="1">
    <citation type="submission" date="2015-09" db="EMBL/GenBank/DDBJ databases">
        <authorList>
            <consortium name="Pathogen Informatics"/>
        </authorList>
    </citation>
    <scope>NUCLEOTIDE SEQUENCE</scope>
    <source>
        <strain evidence="9">2789STDY5834896</strain>
    </source>
</reference>
<feature type="transmembrane region" description="Helical" evidence="7">
    <location>
        <begin position="976"/>
        <end position="995"/>
    </location>
</feature>